<sequence length="115" mass="12603">MDLTSIVSQQHYNGVEHFCNMLIPLPPLPDIDLTVSIISHGPGGQLPGDFNTPTPHSMGSPTVTSGPAVPPWPGLHHPDTSYPLIPYLPIPQTQMIHVMCIQVYTLERSNLIMDE</sequence>
<keyword evidence="2" id="KW-1185">Reference proteome</keyword>
<name>A0A0D0DYD6_9AGAM</name>
<dbReference type="EMBL" id="KN825368">
    <property type="protein sequence ID" value="KIK91619.1"/>
    <property type="molecule type" value="Genomic_DNA"/>
</dbReference>
<protein>
    <submittedName>
        <fullName evidence="1">Uncharacterized protein</fullName>
    </submittedName>
</protein>
<gene>
    <name evidence="1" type="ORF">PAXRUDRAFT_621305</name>
</gene>
<reference evidence="1 2" key="1">
    <citation type="submission" date="2014-04" db="EMBL/GenBank/DDBJ databases">
        <authorList>
            <consortium name="DOE Joint Genome Institute"/>
            <person name="Kuo A."/>
            <person name="Kohler A."/>
            <person name="Jargeat P."/>
            <person name="Nagy L.G."/>
            <person name="Floudas D."/>
            <person name="Copeland A."/>
            <person name="Barry K.W."/>
            <person name="Cichocki N."/>
            <person name="Veneault-Fourrey C."/>
            <person name="LaButti K."/>
            <person name="Lindquist E.A."/>
            <person name="Lipzen A."/>
            <person name="Lundell T."/>
            <person name="Morin E."/>
            <person name="Murat C."/>
            <person name="Sun H."/>
            <person name="Tunlid A."/>
            <person name="Henrissat B."/>
            <person name="Grigoriev I.V."/>
            <person name="Hibbett D.S."/>
            <person name="Martin F."/>
            <person name="Nordberg H.P."/>
            <person name="Cantor M.N."/>
            <person name="Hua S.X."/>
        </authorList>
    </citation>
    <scope>NUCLEOTIDE SEQUENCE [LARGE SCALE GENOMIC DNA]</scope>
    <source>
        <strain evidence="1 2">Ve08.2h10</strain>
    </source>
</reference>
<evidence type="ECO:0000313" key="1">
    <source>
        <dbReference type="EMBL" id="KIK91619.1"/>
    </source>
</evidence>
<accession>A0A0D0DYD6</accession>
<dbReference type="InParanoid" id="A0A0D0DYD6"/>
<proteinExistence type="predicted"/>
<dbReference type="AlphaFoldDB" id="A0A0D0DYD6"/>
<dbReference type="Proteomes" id="UP000054538">
    <property type="component" value="Unassembled WGS sequence"/>
</dbReference>
<organism evidence="1 2">
    <name type="scientific">Paxillus rubicundulus Ve08.2h10</name>
    <dbReference type="NCBI Taxonomy" id="930991"/>
    <lineage>
        <taxon>Eukaryota</taxon>
        <taxon>Fungi</taxon>
        <taxon>Dikarya</taxon>
        <taxon>Basidiomycota</taxon>
        <taxon>Agaricomycotina</taxon>
        <taxon>Agaricomycetes</taxon>
        <taxon>Agaricomycetidae</taxon>
        <taxon>Boletales</taxon>
        <taxon>Paxilineae</taxon>
        <taxon>Paxillaceae</taxon>
        <taxon>Paxillus</taxon>
    </lineage>
</organism>
<evidence type="ECO:0000313" key="2">
    <source>
        <dbReference type="Proteomes" id="UP000054538"/>
    </source>
</evidence>
<dbReference type="HOGENOM" id="CLU_2109816_0_0_1"/>
<reference evidence="2" key="2">
    <citation type="submission" date="2015-01" db="EMBL/GenBank/DDBJ databases">
        <title>Evolutionary Origins and Diversification of the Mycorrhizal Mutualists.</title>
        <authorList>
            <consortium name="DOE Joint Genome Institute"/>
            <consortium name="Mycorrhizal Genomics Consortium"/>
            <person name="Kohler A."/>
            <person name="Kuo A."/>
            <person name="Nagy L.G."/>
            <person name="Floudas D."/>
            <person name="Copeland A."/>
            <person name="Barry K.W."/>
            <person name="Cichocki N."/>
            <person name="Veneault-Fourrey C."/>
            <person name="LaButti K."/>
            <person name="Lindquist E.A."/>
            <person name="Lipzen A."/>
            <person name="Lundell T."/>
            <person name="Morin E."/>
            <person name="Murat C."/>
            <person name="Riley R."/>
            <person name="Ohm R."/>
            <person name="Sun H."/>
            <person name="Tunlid A."/>
            <person name="Henrissat B."/>
            <person name="Grigoriev I.V."/>
            <person name="Hibbett D.S."/>
            <person name="Martin F."/>
        </authorList>
    </citation>
    <scope>NUCLEOTIDE SEQUENCE [LARGE SCALE GENOMIC DNA]</scope>
    <source>
        <strain evidence="2">Ve08.2h10</strain>
    </source>
</reference>